<dbReference type="Pfam" id="PF13407">
    <property type="entry name" value="Peripla_BP_4"/>
    <property type="match status" value="1"/>
</dbReference>
<evidence type="ECO:0000256" key="4">
    <source>
        <dbReference type="SAM" id="SignalP"/>
    </source>
</evidence>
<dbReference type="GO" id="GO:0030246">
    <property type="term" value="F:carbohydrate binding"/>
    <property type="evidence" value="ECO:0007669"/>
    <property type="project" value="UniProtKB-ARBA"/>
</dbReference>
<dbReference type="EMBL" id="CYZN01000007">
    <property type="protein sequence ID" value="CUN91099.1"/>
    <property type="molecule type" value="Genomic_DNA"/>
</dbReference>
<dbReference type="InterPro" id="IPR025997">
    <property type="entry name" value="SBP_2_dom"/>
</dbReference>
<evidence type="ECO:0000259" key="5">
    <source>
        <dbReference type="Pfam" id="PF13407"/>
    </source>
</evidence>
<dbReference type="Gene3D" id="3.40.50.2300">
    <property type="match status" value="2"/>
</dbReference>
<evidence type="ECO:0000256" key="2">
    <source>
        <dbReference type="ARBA" id="ARBA00007639"/>
    </source>
</evidence>
<keyword evidence="3 4" id="KW-0732">Signal</keyword>
<dbReference type="Proteomes" id="UP000095431">
    <property type="component" value="Unassembled WGS sequence"/>
</dbReference>
<dbReference type="GO" id="GO:0030313">
    <property type="term" value="C:cell envelope"/>
    <property type="evidence" value="ECO:0007669"/>
    <property type="project" value="UniProtKB-SubCell"/>
</dbReference>
<dbReference type="RefSeq" id="WP_022379838.1">
    <property type="nucleotide sequence ID" value="NZ_BTHH01000007.1"/>
</dbReference>
<proteinExistence type="inferred from homology"/>
<dbReference type="CDD" id="cd19971">
    <property type="entry name" value="PBP1_ABC_sugar_binding-like"/>
    <property type="match status" value="1"/>
</dbReference>
<protein>
    <submittedName>
        <fullName evidence="6">D-ribose-binding periplasmic protein</fullName>
    </submittedName>
</protein>
<gene>
    <name evidence="6" type="primary">rbsB_1</name>
    <name evidence="6" type="ORF">ERS852478_01380</name>
</gene>
<evidence type="ECO:0000313" key="6">
    <source>
        <dbReference type="EMBL" id="CUN91099.1"/>
    </source>
</evidence>
<name>A0A174AT68_9FIRM</name>
<organism evidence="6 7">
    <name type="scientific">Blautia wexlerae</name>
    <dbReference type="NCBI Taxonomy" id="418240"/>
    <lineage>
        <taxon>Bacteria</taxon>
        <taxon>Bacillati</taxon>
        <taxon>Bacillota</taxon>
        <taxon>Clostridia</taxon>
        <taxon>Lachnospirales</taxon>
        <taxon>Lachnospiraceae</taxon>
        <taxon>Blautia</taxon>
    </lineage>
</organism>
<feature type="domain" description="Periplasmic binding protein" evidence="5">
    <location>
        <begin position="43"/>
        <end position="289"/>
    </location>
</feature>
<feature type="chain" id="PRO_5008017899" evidence="4">
    <location>
        <begin position="30"/>
        <end position="316"/>
    </location>
</feature>
<evidence type="ECO:0000256" key="1">
    <source>
        <dbReference type="ARBA" id="ARBA00004196"/>
    </source>
</evidence>
<dbReference type="InterPro" id="IPR028082">
    <property type="entry name" value="Peripla_BP_I"/>
</dbReference>
<dbReference type="SUPFAM" id="SSF53822">
    <property type="entry name" value="Periplasmic binding protein-like I"/>
    <property type="match status" value="1"/>
</dbReference>
<feature type="signal peptide" evidence="4">
    <location>
        <begin position="1"/>
        <end position="29"/>
    </location>
</feature>
<evidence type="ECO:0000313" key="7">
    <source>
        <dbReference type="Proteomes" id="UP000095431"/>
    </source>
</evidence>
<comment type="similarity">
    <text evidence="2">Belongs to the bacterial solute-binding protein 2 family.</text>
</comment>
<sequence>MKRRLVTKLMMAAGVAAMAVTTIPASVFAAEDGGQTYGVTYWCESDFFKTVADSITEEAEADGNKTVVVDAQQDSAKQIQIIEDFIAQGVSAVFLNPVDKDAIEPALQKLDEAGIPVVNFDTSVSNLDLVGSYVATDNYQAGALCAEAMIEDFPDGGEIAVLDYPANNACNDREQGFLDTIEGKGFDVVATFDAEGTVEKGQTITSDIIQANPDIKAIFSINDQAGMGAYAALTTAGKEVYVYGVDGAPEAKKVIAKDNSIYRMTAAQSPITIGKECYKAAKTLIAGEKPEEFEVDVPAFAIDSSNIDEYLDADWQ</sequence>
<dbReference type="PANTHER" id="PTHR46847:SF1">
    <property type="entry name" value="D-ALLOSE-BINDING PERIPLASMIC PROTEIN-RELATED"/>
    <property type="match status" value="1"/>
</dbReference>
<comment type="subcellular location">
    <subcellularLocation>
        <location evidence="1">Cell envelope</location>
    </subcellularLocation>
</comment>
<reference evidence="6 7" key="1">
    <citation type="submission" date="2015-09" db="EMBL/GenBank/DDBJ databases">
        <authorList>
            <consortium name="Pathogen Informatics"/>
        </authorList>
    </citation>
    <scope>NUCLEOTIDE SEQUENCE [LARGE SCALE GENOMIC DNA]</scope>
    <source>
        <strain evidence="6 7">2789STDY5834863</strain>
    </source>
</reference>
<evidence type="ECO:0000256" key="3">
    <source>
        <dbReference type="ARBA" id="ARBA00022729"/>
    </source>
</evidence>
<dbReference type="AlphaFoldDB" id="A0A174AT68"/>
<accession>A0A174AT68</accession>
<dbReference type="PANTHER" id="PTHR46847">
    <property type="entry name" value="D-ALLOSE-BINDING PERIPLASMIC PROTEIN-RELATED"/>
    <property type="match status" value="1"/>
</dbReference>